<keyword evidence="5" id="KW-0472">Membrane</keyword>
<evidence type="ECO:0000256" key="5">
    <source>
        <dbReference type="ARBA" id="ARBA00023136"/>
    </source>
</evidence>
<dbReference type="Pfam" id="PF11904">
    <property type="entry name" value="ANKRD13_C"/>
    <property type="match status" value="1"/>
</dbReference>
<dbReference type="OrthoDB" id="1585644at2759"/>
<evidence type="ECO:0000256" key="6">
    <source>
        <dbReference type="ARBA" id="ARBA00024956"/>
    </source>
</evidence>
<evidence type="ECO:0000256" key="2">
    <source>
        <dbReference type="ARBA" id="ARBA00004603"/>
    </source>
</evidence>
<dbReference type="InterPro" id="IPR002110">
    <property type="entry name" value="Ankyrin_rpt"/>
</dbReference>
<dbReference type="InterPro" id="IPR003903">
    <property type="entry name" value="UIM_dom"/>
</dbReference>
<dbReference type="PROSITE" id="PS50088">
    <property type="entry name" value="ANK_REPEAT"/>
    <property type="match status" value="1"/>
</dbReference>
<feature type="domain" description="Ankyrin repeat" evidence="9">
    <location>
        <begin position="274"/>
        <end position="514"/>
    </location>
</feature>
<keyword evidence="3" id="KW-1003">Cell membrane</keyword>
<dbReference type="SUPFAM" id="SSF48403">
    <property type="entry name" value="Ankyrin repeat"/>
    <property type="match status" value="1"/>
</dbReference>
<evidence type="ECO:0000256" key="3">
    <source>
        <dbReference type="ARBA" id="ARBA00022475"/>
    </source>
</evidence>
<evidence type="ECO:0000259" key="9">
    <source>
        <dbReference type="Pfam" id="PF11904"/>
    </source>
</evidence>
<gene>
    <name evidence="10" type="ORF">CAUJ_LOCUS1943</name>
</gene>
<evidence type="ECO:0000313" key="11">
    <source>
        <dbReference type="Proteomes" id="UP000835052"/>
    </source>
</evidence>
<name>A0A8S1GSY3_9PELO</name>
<dbReference type="PANTHER" id="PTHR12447">
    <property type="entry name" value="ANKYRIN REPEAT DOMAIN-CONTAINING PROTEIN 13"/>
    <property type="match status" value="1"/>
</dbReference>
<dbReference type="PROSITE" id="PS50330">
    <property type="entry name" value="UIM"/>
    <property type="match status" value="1"/>
</dbReference>
<sequence>MQVGEWPRRWGETREHVTRLTEGHADTPEDVGDDRQGQKTPRQRALVCCQRANRLMRGRGAVFGALLVPQRRVVWREAKGDLMSSKAQRDYPLHWAVYANDFRGLSKLLSGEEVECEKLDCRGRTPLMLAVTMGHTECAMKLLKYGANPDAHNKGTWSVSHEATSLGDRELLREVVHYRDHRRSTQGARAMRDTLNRLKDSADFYCEMSWEFSSWVPFLSQSCPSDTYKIYKQGSNVRIDTTLVSFEGSHWVRGNQSIIFRVSEGYAQYITLDHIARTASSQILRDDIEFSEFRPSRISVVVRRRRKQGKKVDNYQCRVLNASNVQLVTKKRVEHLSEEEKTRLKQEETASSKAISSLLKMFQSERTDERTTHDLLKAGLTADQYFDPDYEFEAETDIGRPKDITTKSNAFKASLWMADDYPLSLQEQVIPIVELMASSNPHFARLHNFIRLQLPAGFPVKIEIPLFHVISAKISFLNVNEPGPYVVPLETMSDFKTVSVAIDDAVFEIPAGYNIVDDESALNITWNDDEPGRSGASRIMPDEDRLLQLAIEQSLRDSREAGPSASVTDEELARALQEQYNRAAAAPVDVRQQEEEELREAIRRSEMDAALVRDENGVDRELQLVLEMSKLYQ</sequence>
<evidence type="ECO:0000256" key="4">
    <source>
        <dbReference type="ARBA" id="ARBA00022737"/>
    </source>
</evidence>
<dbReference type="InterPro" id="IPR036770">
    <property type="entry name" value="Ankyrin_rpt-contain_sf"/>
</dbReference>
<evidence type="ECO:0000256" key="7">
    <source>
        <dbReference type="PROSITE-ProRule" id="PRU00023"/>
    </source>
</evidence>
<dbReference type="Proteomes" id="UP000835052">
    <property type="component" value="Unassembled WGS sequence"/>
</dbReference>
<dbReference type="PROSITE" id="PS50297">
    <property type="entry name" value="ANK_REP_REGION"/>
    <property type="match status" value="1"/>
</dbReference>
<dbReference type="SMART" id="SM00248">
    <property type="entry name" value="ANK"/>
    <property type="match status" value="2"/>
</dbReference>
<comment type="function">
    <text evidence="6">Ubiquitin-binding protein that specifically recognizes and binds 'Lys-63'-linked ubiquitin. Does not bind 'Lys-48'-linked ubiquitin. Positively regulates the internalization of ligand-activated EGFR by binding to the Ub moiety of ubiquitinated EGFR at the cell membrane.</text>
</comment>
<evidence type="ECO:0000256" key="8">
    <source>
        <dbReference type="SAM" id="MobiDB-lite"/>
    </source>
</evidence>
<comment type="caution">
    <text evidence="10">The sequence shown here is derived from an EMBL/GenBank/DDBJ whole genome shotgun (WGS) entry which is preliminary data.</text>
</comment>
<dbReference type="PANTHER" id="PTHR12447:SF31">
    <property type="entry name" value="LD31969P"/>
    <property type="match status" value="1"/>
</dbReference>
<accession>A0A8S1GSY3</accession>
<feature type="region of interest" description="Disordered" evidence="8">
    <location>
        <begin position="14"/>
        <end position="42"/>
    </location>
</feature>
<protein>
    <recommendedName>
        <fullName evidence="9">Ankyrin repeat domain-containing protein</fullName>
    </recommendedName>
</protein>
<feature type="compositionally biased region" description="Basic and acidic residues" evidence="8">
    <location>
        <begin position="14"/>
        <end position="37"/>
    </location>
</feature>
<proteinExistence type="predicted"/>
<reference evidence="10" key="1">
    <citation type="submission" date="2020-10" db="EMBL/GenBank/DDBJ databases">
        <authorList>
            <person name="Kikuchi T."/>
        </authorList>
    </citation>
    <scope>NUCLEOTIDE SEQUENCE</scope>
    <source>
        <strain evidence="10">NKZ352</strain>
    </source>
</reference>
<keyword evidence="7" id="KW-0040">ANK repeat</keyword>
<dbReference type="InterPro" id="IPR021832">
    <property type="entry name" value="ANKRD13"/>
</dbReference>
<dbReference type="InterPro" id="IPR055285">
    <property type="entry name" value="ANKRD13_C"/>
</dbReference>
<dbReference type="GO" id="GO:0005886">
    <property type="term" value="C:plasma membrane"/>
    <property type="evidence" value="ECO:0007669"/>
    <property type="project" value="UniProtKB-SubCell"/>
</dbReference>
<feature type="repeat" description="ANK" evidence="7">
    <location>
        <begin position="122"/>
        <end position="154"/>
    </location>
</feature>
<evidence type="ECO:0000256" key="1">
    <source>
        <dbReference type="ARBA" id="ARBA00004236"/>
    </source>
</evidence>
<organism evidence="10 11">
    <name type="scientific">Caenorhabditis auriculariae</name>
    <dbReference type="NCBI Taxonomy" id="2777116"/>
    <lineage>
        <taxon>Eukaryota</taxon>
        <taxon>Metazoa</taxon>
        <taxon>Ecdysozoa</taxon>
        <taxon>Nematoda</taxon>
        <taxon>Chromadorea</taxon>
        <taxon>Rhabditida</taxon>
        <taxon>Rhabditina</taxon>
        <taxon>Rhabditomorpha</taxon>
        <taxon>Rhabditoidea</taxon>
        <taxon>Rhabditidae</taxon>
        <taxon>Peloderinae</taxon>
        <taxon>Caenorhabditis</taxon>
    </lineage>
</organism>
<keyword evidence="11" id="KW-1185">Reference proteome</keyword>
<dbReference type="EMBL" id="CAJGYM010000003">
    <property type="protein sequence ID" value="CAD6186024.1"/>
    <property type="molecule type" value="Genomic_DNA"/>
</dbReference>
<dbReference type="GO" id="GO:0005770">
    <property type="term" value="C:late endosome"/>
    <property type="evidence" value="ECO:0007669"/>
    <property type="project" value="UniProtKB-SubCell"/>
</dbReference>
<dbReference type="Gene3D" id="1.25.40.20">
    <property type="entry name" value="Ankyrin repeat-containing domain"/>
    <property type="match status" value="1"/>
</dbReference>
<dbReference type="Pfam" id="PF12796">
    <property type="entry name" value="Ank_2"/>
    <property type="match status" value="1"/>
</dbReference>
<evidence type="ECO:0000313" key="10">
    <source>
        <dbReference type="EMBL" id="CAD6186024.1"/>
    </source>
</evidence>
<keyword evidence="4" id="KW-0677">Repeat</keyword>
<dbReference type="AlphaFoldDB" id="A0A8S1GSY3"/>
<comment type="subcellular location">
    <subcellularLocation>
        <location evidence="1">Cell membrane</location>
    </subcellularLocation>
    <subcellularLocation>
        <location evidence="2">Late endosome</location>
    </subcellularLocation>
</comment>